<proteinExistence type="predicted"/>
<evidence type="ECO:0000313" key="1">
    <source>
        <dbReference type="EMBL" id="KYP48560.1"/>
    </source>
</evidence>
<gene>
    <name evidence="1" type="ORF">KK1_029711</name>
</gene>
<sequence length="206" mass="23335">MLLIALALRQRKTYQPTFDPIPPRIFLDSLNIPHLKVSEGELSSTWDVSLTISNVMNCSYVNIVRLEAEIRYEENKTVAMISVVAPQYTLQNEVFMLNVEETKKMYLKLSTTGWEKNQPIVEDSVVQAIAEDVQRGVTRFSLHMRVVGEVGLGDGFFETFTMFPKCSNLEVKFVAADQQGEAATMIDSKRRECVGHVEWGPVLNTE</sequence>
<accession>A0A151S182</accession>
<keyword evidence="2" id="KW-1185">Reference proteome</keyword>
<dbReference type="Proteomes" id="UP000075243">
    <property type="component" value="Unassembled WGS sequence"/>
</dbReference>
<dbReference type="Gramene" id="C.cajan_26928.t">
    <property type="protein sequence ID" value="C.cajan_26928.t.cds1"/>
    <property type="gene ID" value="C.cajan_26928"/>
</dbReference>
<dbReference type="EMBL" id="KQ483496">
    <property type="protein sequence ID" value="KYP48560.1"/>
    <property type="molecule type" value="Genomic_DNA"/>
</dbReference>
<evidence type="ECO:0000313" key="2">
    <source>
        <dbReference type="Proteomes" id="UP000075243"/>
    </source>
</evidence>
<dbReference type="AlphaFoldDB" id="A0A151S182"/>
<dbReference type="OMA" id="CEAIMIV"/>
<name>A0A151S182_CAJCA</name>
<organism evidence="1 2">
    <name type="scientific">Cajanus cajan</name>
    <name type="common">Pigeon pea</name>
    <name type="synonym">Cajanus indicus</name>
    <dbReference type="NCBI Taxonomy" id="3821"/>
    <lineage>
        <taxon>Eukaryota</taxon>
        <taxon>Viridiplantae</taxon>
        <taxon>Streptophyta</taxon>
        <taxon>Embryophyta</taxon>
        <taxon>Tracheophyta</taxon>
        <taxon>Spermatophyta</taxon>
        <taxon>Magnoliopsida</taxon>
        <taxon>eudicotyledons</taxon>
        <taxon>Gunneridae</taxon>
        <taxon>Pentapetalae</taxon>
        <taxon>rosids</taxon>
        <taxon>fabids</taxon>
        <taxon>Fabales</taxon>
        <taxon>Fabaceae</taxon>
        <taxon>Papilionoideae</taxon>
        <taxon>50 kb inversion clade</taxon>
        <taxon>NPAAA clade</taxon>
        <taxon>indigoferoid/millettioid clade</taxon>
        <taxon>Phaseoleae</taxon>
        <taxon>Cajanus</taxon>
    </lineage>
</organism>
<protein>
    <submittedName>
        <fullName evidence="1">Uncharacterized protein</fullName>
    </submittedName>
</protein>
<reference evidence="1" key="1">
    <citation type="journal article" date="2012" name="Nat. Biotechnol.">
        <title>Draft genome sequence of pigeonpea (Cajanus cajan), an orphan legume crop of resource-poor farmers.</title>
        <authorList>
            <person name="Varshney R.K."/>
            <person name="Chen W."/>
            <person name="Li Y."/>
            <person name="Bharti A.K."/>
            <person name="Saxena R.K."/>
            <person name="Schlueter J.A."/>
            <person name="Donoghue M.T."/>
            <person name="Azam S."/>
            <person name="Fan G."/>
            <person name="Whaley A.M."/>
            <person name="Farmer A.D."/>
            <person name="Sheridan J."/>
            <person name="Iwata A."/>
            <person name="Tuteja R."/>
            <person name="Penmetsa R.V."/>
            <person name="Wu W."/>
            <person name="Upadhyaya H.D."/>
            <person name="Yang S.P."/>
            <person name="Shah T."/>
            <person name="Saxena K.B."/>
            <person name="Michael T."/>
            <person name="McCombie W.R."/>
            <person name="Yang B."/>
            <person name="Zhang G."/>
            <person name="Yang H."/>
            <person name="Wang J."/>
            <person name="Spillane C."/>
            <person name="Cook D.R."/>
            <person name="May G.D."/>
            <person name="Xu X."/>
            <person name="Jackson S.A."/>
        </authorList>
    </citation>
    <scope>NUCLEOTIDE SEQUENCE [LARGE SCALE GENOMIC DNA]</scope>
</reference>